<dbReference type="PANTHER" id="PTHR31623">
    <property type="entry name" value="F21J9.9"/>
    <property type="match status" value="1"/>
</dbReference>
<organism evidence="4 5">
    <name type="scientific">Cladophialophora chaetospira</name>
    <dbReference type="NCBI Taxonomy" id="386627"/>
    <lineage>
        <taxon>Eukaryota</taxon>
        <taxon>Fungi</taxon>
        <taxon>Dikarya</taxon>
        <taxon>Ascomycota</taxon>
        <taxon>Pezizomycotina</taxon>
        <taxon>Eurotiomycetes</taxon>
        <taxon>Chaetothyriomycetidae</taxon>
        <taxon>Chaetothyriales</taxon>
        <taxon>Herpotrichiellaceae</taxon>
        <taxon>Cladophialophora</taxon>
    </lineage>
</organism>
<evidence type="ECO:0000313" key="5">
    <source>
        <dbReference type="Proteomes" id="UP001172673"/>
    </source>
</evidence>
<evidence type="ECO:0000256" key="2">
    <source>
        <dbReference type="ARBA" id="ARBA00022679"/>
    </source>
</evidence>
<comment type="similarity">
    <text evidence="1">Belongs to the plant acyltransferase family.</text>
</comment>
<keyword evidence="2" id="KW-0808">Transferase</keyword>
<gene>
    <name evidence="4" type="ORF">H2200_011434</name>
</gene>
<dbReference type="AlphaFoldDB" id="A0AA38WZA8"/>
<sequence length="511" mass="57122">MPHHVAPLSIVDQRMPFFPTPIWLAFPTSSSATTLYTLQQGLKATVHQLPFLSGFVYEDPKNQDLSTLYWDDMSASSGVPWEKLSYDENMPTYKSLASRNMPIEEAAQNLHPKSFQNSDSNNGMPVLVAAFAKIVGGLIVLIAAHHHVMDGGGQEILLRLWAANTRNLLDSASQGLEKMPQVPCAVPQDEPLHRSQKIKQMVQLVDEVSSSVSRENLVLPRWPEGTGKMRPTPPLNAVTKLLRFSNTKLMALRSVLQQYTQQPFSINTLVSALIWTFVSQVRYLRLKQTRGDTSDVDPEQLVSELVMLANSRPGLQAQGLLSEGTWMGNLYVELSPRPFLPFRELYSPERTQLEVALDLAGQTVDITLPSCIIDTIDIITGMLAGLTPQGLKEWVTQKESLVRVDDPSFSYRSLRNMREQACLGLDFVITSWSNFDYYPDFGPDVGRPEFVRQPCGPAMLNGFAIFLPRKRAAHGFSAQDVDAFEMLLSLRRDDLQIVEEGDAFRALLLSS</sequence>
<comment type="caution">
    <text evidence="4">The sequence shown here is derived from an EMBL/GenBank/DDBJ whole genome shotgun (WGS) entry which is preliminary data.</text>
</comment>
<accession>A0AA38WZA8</accession>
<dbReference type="Gene3D" id="3.30.559.10">
    <property type="entry name" value="Chloramphenicol acetyltransferase-like domain"/>
    <property type="match status" value="2"/>
</dbReference>
<evidence type="ECO:0000313" key="4">
    <source>
        <dbReference type="EMBL" id="KAJ9603912.1"/>
    </source>
</evidence>
<name>A0AA38WZA8_9EURO</name>
<dbReference type="Pfam" id="PF22664">
    <property type="entry name" value="TRI-like_N"/>
    <property type="match status" value="1"/>
</dbReference>
<reference evidence="4" key="1">
    <citation type="submission" date="2022-10" db="EMBL/GenBank/DDBJ databases">
        <title>Culturing micro-colonial fungi from biological soil crusts in the Mojave desert and describing Neophaeococcomyces mojavensis, and introducing the new genera and species Taxawa tesnikishii.</title>
        <authorList>
            <person name="Kurbessoian T."/>
            <person name="Stajich J.E."/>
        </authorList>
    </citation>
    <scope>NUCLEOTIDE SEQUENCE</scope>
    <source>
        <strain evidence="4">TK_41</strain>
    </source>
</reference>
<dbReference type="GO" id="GO:0016740">
    <property type="term" value="F:transferase activity"/>
    <property type="evidence" value="ECO:0007669"/>
    <property type="project" value="UniProtKB-KW"/>
</dbReference>
<feature type="domain" description="Trichothecene 3-O-acetyltransferase-like N-terminal" evidence="3">
    <location>
        <begin position="29"/>
        <end position="161"/>
    </location>
</feature>
<dbReference type="EMBL" id="JAPDRK010000020">
    <property type="protein sequence ID" value="KAJ9603912.1"/>
    <property type="molecule type" value="Genomic_DNA"/>
</dbReference>
<dbReference type="PANTHER" id="PTHR31623:SF17">
    <property type="entry name" value="F21J9.9"/>
    <property type="match status" value="1"/>
</dbReference>
<evidence type="ECO:0000259" key="3">
    <source>
        <dbReference type="Pfam" id="PF22664"/>
    </source>
</evidence>
<dbReference type="InterPro" id="IPR054710">
    <property type="entry name" value="Tri101-like_N"/>
</dbReference>
<protein>
    <recommendedName>
        <fullName evidence="3">Trichothecene 3-O-acetyltransferase-like N-terminal domain-containing protein</fullName>
    </recommendedName>
</protein>
<evidence type="ECO:0000256" key="1">
    <source>
        <dbReference type="ARBA" id="ARBA00009861"/>
    </source>
</evidence>
<keyword evidence="5" id="KW-1185">Reference proteome</keyword>
<proteinExistence type="inferred from homology"/>
<dbReference type="InterPro" id="IPR023213">
    <property type="entry name" value="CAT-like_dom_sf"/>
</dbReference>
<dbReference type="Proteomes" id="UP001172673">
    <property type="component" value="Unassembled WGS sequence"/>
</dbReference>